<dbReference type="Proteomes" id="UP000219559">
    <property type="component" value="Unassembled WGS sequence"/>
</dbReference>
<comment type="caution">
    <text evidence="3">The sequence shown here is derived from an EMBL/GenBank/DDBJ whole genome shotgun (WGS) entry which is preliminary data.</text>
</comment>
<dbReference type="InterPro" id="IPR005530">
    <property type="entry name" value="SPW"/>
</dbReference>
<name>A0A2A4GF76_9FLAO</name>
<feature type="transmembrane region" description="Helical" evidence="1">
    <location>
        <begin position="12"/>
        <end position="31"/>
    </location>
</feature>
<sequence length="116" mass="12379">MTLRFINPTMHGLADYSAGLGLIAAPFLLNLGTSAPLALWFSILTGIAVIAASLLTDYKLGLLRTIPFEGHLAIDLLVAITFMILPFAAGFSGLDAYYYWVNAAVVFLVVALSSEV</sequence>
<gene>
    <name evidence="3" type="ORF">B7P33_04795</name>
</gene>
<protein>
    <recommendedName>
        <fullName evidence="2">SPW repeat-containing integral membrane domain-containing protein</fullName>
    </recommendedName>
</protein>
<reference evidence="3 4" key="1">
    <citation type="submission" date="2017-04" db="EMBL/GenBank/DDBJ databases">
        <title>A new member of the family Flavobacteriaceae isolated from ascidians.</title>
        <authorList>
            <person name="Chen L."/>
        </authorList>
    </citation>
    <scope>NUCLEOTIDE SEQUENCE [LARGE SCALE GENOMIC DNA]</scope>
    <source>
        <strain evidence="3 4">HQA918</strain>
    </source>
</reference>
<organism evidence="3 4">
    <name type="scientific">Sediminicola luteus</name>
    <dbReference type="NCBI Taxonomy" id="319238"/>
    <lineage>
        <taxon>Bacteria</taxon>
        <taxon>Pseudomonadati</taxon>
        <taxon>Bacteroidota</taxon>
        <taxon>Flavobacteriia</taxon>
        <taxon>Flavobacteriales</taxon>
        <taxon>Flavobacteriaceae</taxon>
        <taxon>Sediminicola</taxon>
    </lineage>
</organism>
<feature type="domain" description="SPW repeat-containing integral membrane" evidence="2">
    <location>
        <begin position="11"/>
        <end position="112"/>
    </location>
</feature>
<evidence type="ECO:0000256" key="1">
    <source>
        <dbReference type="SAM" id="Phobius"/>
    </source>
</evidence>
<keyword evidence="1" id="KW-1133">Transmembrane helix</keyword>
<dbReference type="AlphaFoldDB" id="A0A2A4GF76"/>
<evidence type="ECO:0000313" key="4">
    <source>
        <dbReference type="Proteomes" id="UP000219559"/>
    </source>
</evidence>
<evidence type="ECO:0000313" key="3">
    <source>
        <dbReference type="EMBL" id="PCE66616.1"/>
    </source>
</evidence>
<accession>A0A2A4GF76</accession>
<keyword evidence="1" id="KW-0472">Membrane</keyword>
<keyword evidence="4" id="KW-1185">Reference proteome</keyword>
<proteinExistence type="predicted"/>
<feature type="transmembrane region" description="Helical" evidence="1">
    <location>
        <begin position="72"/>
        <end position="91"/>
    </location>
</feature>
<keyword evidence="1" id="KW-0812">Transmembrane</keyword>
<evidence type="ECO:0000259" key="2">
    <source>
        <dbReference type="Pfam" id="PF03779"/>
    </source>
</evidence>
<dbReference type="OrthoDB" id="129082at2"/>
<feature type="transmembrane region" description="Helical" evidence="1">
    <location>
        <begin position="97"/>
        <end position="114"/>
    </location>
</feature>
<dbReference type="EMBL" id="NBWU01000001">
    <property type="protein sequence ID" value="PCE66616.1"/>
    <property type="molecule type" value="Genomic_DNA"/>
</dbReference>
<dbReference type="RefSeq" id="WP_097442137.1">
    <property type="nucleotide sequence ID" value="NZ_NBWU01000001.1"/>
</dbReference>
<feature type="transmembrane region" description="Helical" evidence="1">
    <location>
        <begin position="37"/>
        <end position="60"/>
    </location>
</feature>
<dbReference type="Pfam" id="PF03779">
    <property type="entry name" value="SPW"/>
    <property type="match status" value="1"/>
</dbReference>